<dbReference type="SUPFAM" id="SSF55729">
    <property type="entry name" value="Acyl-CoA N-acyltransferases (Nat)"/>
    <property type="match status" value="1"/>
</dbReference>
<keyword evidence="3" id="KW-1185">Reference proteome</keyword>
<dbReference type="PROSITE" id="PS51186">
    <property type="entry name" value="GNAT"/>
    <property type="match status" value="1"/>
</dbReference>
<dbReference type="RefSeq" id="WP_120147297.1">
    <property type="nucleotide sequence ID" value="NZ_QZVT01000001.1"/>
</dbReference>
<dbReference type="GO" id="GO:0016747">
    <property type="term" value="F:acyltransferase activity, transferring groups other than amino-acyl groups"/>
    <property type="evidence" value="ECO:0007669"/>
    <property type="project" value="InterPro"/>
</dbReference>
<sequence length="214" mass="23949">MGADAELFQTWITGWSACRGYEPHDDGRSTSVLLTDQQHQTEHFLFEPTTERFLELAAETKQDPRRVLTVVTTRMQDLIDAADPLHMRVTDRQQSLMSADMHRQDVEDPRVPSDEFALERESAGACRRVTVRAGDAVAASGSVSVVGEFAVYDRIVTEEGFRRRGLATYVMRALTAGVLQDDVTTGLLMASADGRALYEFLGWRHLIDVFVIRG</sequence>
<dbReference type="Gene3D" id="3.40.630.30">
    <property type="match status" value="1"/>
</dbReference>
<accession>A0A3A5M646</accession>
<evidence type="ECO:0000313" key="2">
    <source>
        <dbReference type="EMBL" id="RJT83207.1"/>
    </source>
</evidence>
<protein>
    <submittedName>
        <fullName evidence="2">GNAT family N-acetyltransferase</fullName>
    </submittedName>
</protein>
<gene>
    <name evidence="2" type="ORF">D6T63_01785</name>
</gene>
<reference evidence="2 3" key="1">
    <citation type="submission" date="2018-09" db="EMBL/GenBank/DDBJ databases">
        <title>Novel species of Arthrobacter.</title>
        <authorList>
            <person name="Liu Q."/>
            <person name="Xin Y.-H."/>
        </authorList>
    </citation>
    <scope>NUCLEOTIDE SEQUENCE [LARGE SCALE GENOMIC DNA]</scope>
    <source>
        <strain evidence="2 3">Hz2</strain>
    </source>
</reference>
<evidence type="ECO:0000259" key="1">
    <source>
        <dbReference type="PROSITE" id="PS51186"/>
    </source>
</evidence>
<dbReference type="EMBL" id="QZVT01000001">
    <property type="protein sequence ID" value="RJT83207.1"/>
    <property type="molecule type" value="Genomic_DNA"/>
</dbReference>
<dbReference type="AlphaFoldDB" id="A0A3A5M646"/>
<dbReference type="InterPro" id="IPR016181">
    <property type="entry name" value="Acyl_CoA_acyltransferase"/>
</dbReference>
<name>A0A3A5M646_9MICC</name>
<comment type="caution">
    <text evidence="2">The sequence shown here is derived from an EMBL/GenBank/DDBJ whole genome shotgun (WGS) entry which is preliminary data.</text>
</comment>
<evidence type="ECO:0000313" key="3">
    <source>
        <dbReference type="Proteomes" id="UP000272560"/>
    </source>
</evidence>
<dbReference type="Proteomes" id="UP000272560">
    <property type="component" value="Unassembled WGS sequence"/>
</dbReference>
<keyword evidence="2" id="KW-0808">Transferase</keyword>
<dbReference type="InterPro" id="IPR000182">
    <property type="entry name" value="GNAT_dom"/>
</dbReference>
<dbReference type="OrthoDB" id="4966223at2"/>
<proteinExistence type="predicted"/>
<organism evidence="2 3">
    <name type="scientific">Arthrobacter cheniae</name>
    <dbReference type="NCBI Taxonomy" id="1258888"/>
    <lineage>
        <taxon>Bacteria</taxon>
        <taxon>Bacillati</taxon>
        <taxon>Actinomycetota</taxon>
        <taxon>Actinomycetes</taxon>
        <taxon>Micrococcales</taxon>
        <taxon>Micrococcaceae</taxon>
        <taxon>Arthrobacter</taxon>
    </lineage>
</organism>
<feature type="domain" description="N-acetyltransferase" evidence="1">
    <location>
        <begin position="85"/>
        <end position="214"/>
    </location>
</feature>